<keyword evidence="5" id="KW-0677">Repeat</keyword>
<dbReference type="SMART" id="SM00320">
    <property type="entry name" value="WD40"/>
    <property type="match status" value="11"/>
</dbReference>
<protein>
    <recommendedName>
        <fullName evidence="10">Cilia- and flagella-associated protein 52</fullName>
    </recommendedName>
</protein>
<evidence type="ECO:0000256" key="3">
    <source>
        <dbReference type="ARBA" id="ARBA00022490"/>
    </source>
</evidence>
<dbReference type="InterPro" id="IPR050630">
    <property type="entry name" value="WD_repeat_EMAP"/>
</dbReference>
<proteinExistence type="inferred from homology"/>
<dbReference type="CDD" id="cd00200">
    <property type="entry name" value="WD40"/>
    <property type="match status" value="1"/>
</dbReference>
<dbReference type="InterPro" id="IPR019775">
    <property type="entry name" value="WD40_repeat_CS"/>
</dbReference>
<dbReference type="Pfam" id="PF23409">
    <property type="entry name" value="Beta-prop_EML"/>
    <property type="match status" value="1"/>
</dbReference>
<evidence type="ECO:0000256" key="13">
    <source>
        <dbReference type="PROSITE-ProRule" id="PRU00221"/>
    </source>
</evidence>
<keyword evidence="4 13" id="KW-0853">WD repeat</keyword>
<evidence type="ECO:0000256" key="5">
    <source>
        <dbReference type="ARBA" id="ARBA00022737"/>
    </source>
</evidence>
<reference evidence="15 16" key="1">
    <citation type="journal article" date="2018" name="Sci. Rep.">
        <title>Genomic signatures of local adaptation to the degree of environmental predictability in rotifers.</title>
        <authorList>
            <person name="Franch-Gras L."/>
            <person name="Hahn C."/>
            <person name="Garcia-Roger E.M."/>
            <person name="Carmona M.J."/>
            <person name="Serra M."/>
            <person name="Gomez A."/>
        </authorList>
    </citation>
    <scope>NUCLEOTIDE SEQUENCE [LARGE SCALE GENOMIC DNA]</scope>
    <source>
        <strain evidence="15">HYR1</strain>
    </source>
</reference>
<dbReference type="AlphaFoldDB" id="A0A3M7QS35"/>
<dbReference type="GO" id="GO:0031514">
    <property type="term" value="C:motile cilium"/>
    <property type="evidence" value="ECO:0007669"/>
    <property type="project" value="UniProtKB-SubCell"/>
</dbReference>
<organism evidence="15 16">
    <name type="scientific">Brachionus plicatilis</name>
    <name type="common">Marine rotifer</name>
    <name type="synonym">Brachionus muelleri</name>
    <dbReference type="NCBI Taxonomy" id="10195"/>
    <lineage>
        <taxon>Eukaryota</taxon>
        <taxon>Metazoa</taxon>
        <taxon>Spiralia</taxon>
        <taxon>Gnathifera</taxon>
        <taxon>Rotifera</taxon>
        <taxon>Eurotatoria</taxon>
        <taxon>Monogononta</taxon>
        <taxon>Pseudotrocha</taxon>
        <taxon>Ploima</taxon>
        <taxon>Brachionidae</taxon>
        <taxon>Brachionus</taxon>
    </lineage>
</organism>
<evidence type="ECO:0000256" key="12">
    <source>
        <dbReference type="ARBA" id="ARBA00047117"/>
    </source>
</evidence>
<evidence type="ECO:0000256" key="6">
    <source>
        <dbReference type="ARBA" id="ARBA00022846"/>
    </source>
</evidence>
<accession>A0A3M7QS35</accession>
<keyword evidence="7" id="KW-0969">Cilium</keyword>
<dbReference type="EMBL" id="REGN01005300">
    <property type="protein sequence ID" value="RNA13904.1"/>
    <property type="molecule type" value="Genomic_DNA"/>
</dbReference>
<dbReference type="PROSITE" id="PS50294">
    <property type="entry name" value="WD_REPEATS_REGION"/>
    <property type="match status" value="2"/>
</dbReference>
<feature type="repeat" description="WD" evidence="13">
    <location>
        <begin position="449"/>
        <end position="490"/>
    </location>
</feature>
<evidence type="ECO:0000256" key="9">
    <source>
        <dbReference type="ARBA" id="ARBA00029456"/>
    </source>
</evidence>
<dbReference type="InterPro" id="IPR036322">
    <property type="entry name" value="WD40_repeat_dom_sf"/>
</dbReference>
<dbReference type="InterPro" id="IPR001680">
    <property type="entry name" value="WD40_rpt"/>
</dbReference>
<gene>
    <name evidence="15" type="ORF">BpHYR1_016089</name>
</gene>
<evidence type="ECO:0000256" key="8">
    <source>
        <dbReference type="ARBA" id="ARBA00023273"/>
    </source>
</evidence>
<dbReference type="InterPro" id="IPR055439">
    <property type="entry name" value="Beta-prop_EML_1st"/>
</dbReference>
<evidence type="ECO:0000313" key="16">
    <source>
        <dbReference type="Proteomes" id="UP000276133"/>
    </source>
</evidence>
<dbReference type="PROSITE" id="PS50082">
    <property type="entry name" value="WD_REPEATS_2"/>
    <property type="match status" value="5"/>
</dbReference>
<dbReference type="PROSITE" id="PS00678">
    <property type="entry name" value="WD_REPEATS_1"/>
    <property type="match status" value="2"/>
</dbReference>
<evidence type="ECO:0000256" key="10">
    <source>
        <dbReference type="ARBA" id="ARBA00029552"/>
    </source>
</evidence>
<evidence type="ECO:0000313" key="15">
    <source>
        <dbReference type="EMBL" id="RNA13904.1"/>
    </source>
</evidence>
<feature type="repeat" description="WD" evidence="13">
    <location>
        <begin position="405"/>
        <end position="446"/>
    </location>
</feature>
<keyword evidence="16" id="KW-1185">Reference proteome</keyword>
<feature type="repeat" description="WD" evidence="13">
    <location>
        <begin position="100"/>
        <end position="143"/>
    </location>
</feature>
<feature type="repeat" description="WD" evidence="13">
    <location>
        <begin position="575"/>
        <end position="611"/>
    </location>
</feature>
<comment type="function">
    <text evidence="11">Microtubule inner protein (MIP) part of the dynein-decorated doublet microtubules (DMTs) in cilia axoneme. Important for proper ciliary and flagellar beating. May act in cooperation with CFAP45 and axonemal dynein subunit DNAH11. May play a role in cell growth and/or survival.</text>
</comment>
<keyword evidence="8" id="KW-0966">Cell projection</keyword>
<feature type="repeat" description="WD" evidence="13">
    <location>
        <begin position="533"/>
        <end position="574"/>
    </location>
</feature>
<comment type="subcellular location">
    <subcellularLocation>
        <location evidence="1">Cell projection</location>
        <location evidence="1">Cilium</location>
        <location evidence="1">Flagellum</location>
    </subcellularLocation>
    <subcellularLocation>
        <location evidence="2">Cytoplasm</location>
    </subcellularLocation>
</comment>
<dbReference type="PANTHER" id="PTHR13720:SF14">
    <property type="entry name" value="CILIA- AND FLAGELLA-ASSOCIATED PROTEIN 52"/>
    <property type="match status" value="1"/>
</dbReference>
<evidence type="ECO:0000256" key="11">
    <source>
        <dbReference type="ARBA" id="ARBA00046056"/>
    </source>
</evidence>
<feature type="domain" description="EML-like first beta-propeller" evidence="14">
    <location>
        <begin position="49"/>
        <end position="308"/>
    </location>
</feature>
<evidence type="ECO:0000259" key="14">
    <source>
        <dbReference type="Pfam" id="PF23409"/>
    </source>
</evidence>
<comment type="subunit">
    <text evidence="12">Microtubule inner protein component of sperm flagellar doublet microtubules. Interacts with BRCA2. Interacts with the CCT chaperonin complex. Interacts with HSP70. Interacts with AK8. Interacts with CFAP45. Interacts with DNAI1. Interacts with IQDC.</text>
</comment>
<dbReference type="OrthoDB" id="6252103at2759"/>
<dbReference type="FunFam" id="2.130.10.10:FF:000207">
    <property type="entry name" value="Cilia- and flagella-associated protein 52"/>
    <property type="match status" value="1"/>
</dbReference>
<keyword evidence="3" id="KW-0963">Cytoplasm</keyword>
<evidence type="ECO:0000256" key="1">
    <source>
        <dbReference type="ARBA" id="ARBA00004230"/>
    </source>
</evidence>
<evidence type="ECO:0000256" key="2">
    <source>
        <dbReference type="ARBA" id="ARBA00004496"/>
    </source>
</evidence>
<comment type="caution">
    <text evidence="15">The sequence shown here is derived from an EMBL/GenBank/DDBJ whole genome shotgun (WGS) entry which is preliminary data.</text>
</comment>
<name>A0A3M7QS35_BRAPC</name>
<evidence type="ECO:0000256" key="4">
    <source>
        <dbReference type="ARBA" id="ARBA00022574"/>
    </source>
</evidence>
<dbReference type="FunFam" id="2.130.10.10:FF:000173">
    <property type="entry name" value="Cilia- and flagella-associated protein 52"/>
    <property type="match status" value="1"/>
</dbReference>
<dbReference type="GO" id="GO:0005930">
    <property type="term" value="C:axoneme"/>
    <property type="evidence" value="ECO:0007669"/>
    <property type="project" value="UniProtKB-ARBA"/>
</dbReference>
<evidence type="ECO:0000256" key="7">
    <source>
        <dbReference type="ARBA" id="ARBA00023069"/>
    </source>
</evidence>
<dbReference type="Pfam" id="PF00400">
    <property type="entry name" value="WD40"/>
    <property type="match status" value="4"/>
</dbReference>
<dbReference type="STRING" id="10195.A0A3M7QS35"/>
<sequence>MSGVDTLELQSAIGFEGKVPNGLRIHPDRMHMIYAIGCNIVIENLQTRKQEFLVGHNNNVSCIAVSKSGRFIASGQVTYMGFKADIIIWDFASRELYARLVLHKVKVQDLAFSPNDSYLFSLGGQDDGSVVVWNVATKESICGSPAQHKSAGITFCLAASRNNDNLFFTAGNNTLRIWELDLPNRKIRPLDVNLGQTKRIVKSISSSEVEDVFYCGTTTGDILQIGYKGQFKAIGPEKNKFSLGVTALQSLKNGDLLAGSGDGKVYLLAPLTFKPKKTAECEAEITSLALRGDGHMFFVGTTKSQIYKVQLSEWKQELINTCHNNPVNDVAFPFGTSELFATCSYEDIRVWHSATSQELLRIKVPNKTCTSIVFSRDGTSIISGWDDGKIRAFYPQSGKLMYVINDAHQRGVTSLAITSDSRRIISGGGEGQVRVWNIRPDTQTLEVTMKEHKNAVVQIRINKSDTECLTASLDGTCIIWDLKRFKRSQVLFANTLFQCIGYHPEEFHILTGGSDRKIAYWESFDGAQIRELEASKSGTINGLDIDAAGQLFVTGSSDKLVKVWKYNEGEVDSVGFGHGGEVKRVKICPNNKIVVSVGDDGSILRWRLPKV</sequence>
<comment type="similarity">
    <text evidence="9">Belongs to the CFAP52 family.</text>
</comment>
<dbReference type="Gene3D" id="2.130.10.10">
    <property type="entry name" value="YVTN repeat-like/Quinoprotein amine dehydrogenase"/>
    <property type="match status" value="3"/>
</dbReference>
<dbReference type="SUPFAM" id="SSF50978">
    <property type="entry name" value="WD40 repeat-like"/>
    <property type="match status" value="2"/>
</dbReference>
<dbReference type="InterPro" id="IPR015943">
    <property type="entry name" value="WD40/YVTN_repeat-like_dom_sf"/>
</dbReference>
<dbReference type="FunFam" id="2.130.10.10:FF:001320">
    <property type="entry name" value="Predicted protein"/>
    <property type="match status" value="1"/>
</dbReference>
<dbReference type="PANTHER" id="PTHR13720">
    <property type="entry name" value="WD-40 REPEAT PROTEIN"/>
    <property type="match status" value="1"/>
</dbReference>
<dbReference type="Proteomes" id="UP000276133">
    <property type="component" value="Unassembled WGS sequence"/>
</dbReference>
<keyword evidence="6 15" id="KW-0282">Flagellum</keyword>